<dbReference type="GO" id="GO:0003824">
    <property type="term" value="F:catalytic activity"/>
    <property type="evidence" value="ECO:0007669"/>
    <property type="project" value="InterPro"/>
</dbReference>
<name>A0A0C3I3R8_OIDMZ</name>
<dbReference type="Gene3D" id="3.40.50.1580">
    <property type="entry name" value="Nucleoside phosphorylase domain"/>
    <property type="match status" value="1"/>
</dbReference>
<dbReference type="InterPro" id="IPR053137">
    <property type="entry name" value="NLR-like"/>
</dbReference>
<dbReference type="InterPro" id="IPR002182">
    <property type="entry name" value="NB-ARC"/>
</dbReference>
<dbReference type="InParanoid" id="A0A0C3I3R8"/>
<accession>A0A0C3I3R8</accession>
<feature type="domain" description="Nucleoside phosphorylase" evidence="2">
    <location>
        <begin position="14"/>
        <end position="284"/>
    </location>
</feature>
<dbReference type="HOGENOM" id="CLU_000288_125_3_1"/>
<dbReference type="CDD" id="cd09008">
    <property type="entry name" value="MTAN"/>
    <property type="match status" value="1"/>
</dbReference>
<protein>
    <submittedName>
        <fullName evidence="3">Uncharacterized protein</fullName>
    </submittedName>
</protein>
<dbReference type="InterPro" id="IPR035994">
    <property type="entry name" value="Nucleoside_phosphorylase_sf"/>
</dbReference>
<keyword evidence="4" id="KW-1185">Reference proteome</keyword>
<dbReference type="InterPro" id="IPR019734">
    <property type="entry name" value="TPR_rpt"/>
</dbReference>
<dbReference type="SMART" id="SM00028">
    <property type="entry name" value="TPR"/>
    <property type="match status" value="8"/>
</dbReference>
<dbReference type="Gene3D" id="3.40.50.300">
    <property type="entry name" value="P-loop containing nucleotide triphosphate hydrolases"/>
    <property type="match status" value="1"/>
</dbReference>
<dbReference type="GO" id="GO:0009116">
    <property type="term" value="P:nucleoside metabolic process"/>
    <property type="evidence" value="ECO:0007669"/>
    <property type="project" value="InterPro"/>
</dbReference>
<evidence type="ECO:0000259" key="2">
    <source>
        <dbReference type="Pfam" id="PF01048"/>
    </source>
</evidence>
<dbReference type="Pfam" id="PF01048">
    <property type="entry name" value="PNP_UDP_1"/>
    <property type="match status" value="1"/>
</dbReference>
<evidence type="ECO:0000313" key="4">
    <source>
        <dbReference type="Proteomes" id="UP000054321"/>
    </source>
</evidence>
<dbReference type="OrthoDB" id="1577640at2759"/>
<reference evidence="3 4" key="1">
    <citation type="submission" date="2014-04" db="EMBL/GenBank/DDBJ databases">
        <authorList>
            <consortium name="DOE Joint Genome Institute"/>
            <person name="Kuo A."/>
            <person name="Martino E."/>
            <person name="Perotto S."/>
            <person name="Kohler A."/>
            <person name="Nagy L.G."/>
            <person name="Floudas D."/>
            <person name="Copeland A."/>
            <person name="Barry K.W."/>
            <person name="Cichocki N."/>
            <person name="Veneault-Fourrey C."/>
            <person name="LaButti K."/>
            <person name="Lindquist E.A."/>
            <person name="Lipzen A."/>
            <person name="Lundell T."/>
            <person name="Morin E."/>
            <person name="Murat C."/>
            <person name="Sun H."/>
            <person name="Tunlid A."/>
            <person name="Henrissat B."/>
            <person name="Grigoriev I.V."/>
            <person name="Hibbett D.S."/>
            <person name="Martin F."/>
            <person name="Nordberg H.P."/>
            <person name="Cantor M.N."/>
            <person name="Hua S.X."/>
        </authorList>
    </citation>
    <scope>NUCLEOTIDE SEQUENCE [LARGE SCALE GENOMIC DNA]</scope>
    <source>
        <strain evidence="3 4">Zn</strain>
    </source>
</reference>
<proteinExistence type="predicted"/>
<reference evidence="4" key="2">
    <citation type="submission" date="2015-01" db="EMBL/GenBank/DDBJ databases">
        <title>Evolutionary Origins and Diversification of the Mycorrhizal Mutualists.</title>
        <authorList>
            <consortium name="DOE Joint Genome Institute"/>
            <consortium name="Mycorrhizal Genomics Consortium"/>
            <person name="Kohler A."/>
            <person name="Kuo A."/>
            <person name="Nagy L.G."/>
            <person name="Floudas D."/>
            <person name="Copeland A."/>
            <person name="Barry K.W."/>
            <person name="Cichocki N."/>
            <person name="Veneault-Fourrey C."/>
            <person name="LaButti K."/>
            <person name="Lindquist E.A."/>
            <person name="Lipzen A."/>
            <person name="Lundell T."/>
            <person name="Morin E."/>
            <person name="Murat C."/>
            <person name="Riley R."/>
            <person name="Ohm R."/>
            <person name="Sun H."/>
            <person name="Tunlid A."/>
            <person name="Henrissat B."/>
            <person name="Grigoriev I.V."/>
            <person name="Hibbett D.S."/>
            <person name="Martin F."/>
        </authorList>
    </citation>
    <scope>NUCLEOTIDE SEQUENCE [LARGE SCALE GENOMIC DNA]</scope>
    <source>
        <strain evidence="4">Zn</strain>
    </source>
</reference>
<dbReference type="SUPFAM" id="SSF48452">
    <property type="entry name" value="TPR-like"/>
    <property type="match status" value="3"/>
</dbReference>
<dbReference type="SUPFAM" id="SSF52540">
    <property type="entry name" value="P-loop containing nucleoside triphosphate hydrolases"/>
    <property type="match status" value="1"/>
</dbReference>
<dbReference type="EMBL" id="KN832870">
    <property type="protein sequence ID" value="KIN09032.1"/>
    <property type="molecule type" value="Genomic_DNA"/>
</dbReference>
<dbReference type="PANTHER" id="PTHR46082:SF11">
    <property type="entry name" value="AAA+ ATPASE DOMAIN-CONTAINING PROTEIN-RELATED"/>
    <property type="match status" value="1"/>
</dbReference>
<gene>
    <name evidence="3" type="ORF">OIDMADRAFT_175632</name>
</gene>
<dbReference type="InterPro" id="IPR027417">
    <property type="entry name" value="P-loop_NTPase"/>
</dbReference>
<dbReference type="SUPFAM" id="SSF53167">
    <property type="entry name" value="Purine and uridine phosphorylases"/>
    <property type="match status" value="1"/>
</dbReference>
<evidence type="ECO:0000313" key="3">
    <source>
        <dbReference type="EMBL" id="KIN09032.1"/>
    </source>
</evidence>
<sequence length="1133" mass="127791">MTSRRRLRREEYTVGWVCAIPVELAAAQKMLDEEHDYLEHDGYDSNLYTLGRVGGHNVVLACLPAGQTGIGSASAIATQLKTTFKWVRFGLMVGIGGGVPGQHDIRLGDVVVSQPYQGHCGVIQYDFGKTTPTGFERTGFLNSPPQLLLNGVSRMQANHILQRSRLSEYVTQAQDIPSFIRDNAGPDVLYQSSYNHVGAGSCENCNFNMVVDRLPRQKEIEVHYGTIASGNQVMRDAKTRDEISKELGGVLCFEMEAAGLMNNFPCLVIRGICDYSDSHKNKNWQPYSALTAAACAKELLSVIPPADVAKARTVEDTIRATSDHSPSAQYNIPFLRNRRFVGRSVVLEDLKQRLFVNKECQKIAIVGLGGIGKTQVALEFAYQVKEGWPEYSIFWIPALSMESLEQAYGDIARRSNLPRSAEAKKDMKELVKEYLSNETAGKWLLVVDNADDMDLLLGTEDSKGIADYLPQSENGLTLFTSRYQEVAVSLAVSDIIEVGEMNRQEAAGFLEKSLVRKQLLNDKETTNELLEELTYLPLAIAQAAAYLNRNKNMSFIDYLKLQRNTAQDIINLLSYEFYDTTRYESTQYRKDKTANATARTWLVSFDQIQVLDSKAADLLSFMSCIEYKAIPRSILPSIQPDEQMTRAIGTLCAYSFLERRGNEEIYDMHRLVHLSTRIWIEKHNIFIGTAEEAIRHVSKVFPYAEFANQPLQRIMLIHALRLLGGKQGEELAERYTLCLKVGLCLREEGRTQEAVEQLEESYKWRKRNLAEDHPDRLASQFELTDAYLWDGQIKKAVELLERTVAVRERTLAEEHPDLLDSQYGLAIAYRWDGQIEKAVKLAEHVVSVRERTLSEEHPNRLESQYNLGNIYIWDGQIKKAVKLLEHVVAARERTLAEDHPNRLASQLDLAVAYRSDGQVKKAVKLLEHVVTVRERTLAEDHPNRLASQHGLATAYQSDGQIKKAIELLEHVDNVRKRVLAEDHPSRIDSQFALASVYRSDGQIKKAVKLLEHVVAARERMLAEDHPNRLGSQHGLAIAYQSDGQIKKAIELLEHVVTVREKTLAEDNPDRLGSQHSLASVYQSDGQIKKAIGLLEHVVTARERTLAEDHPDRLRSQLELADVYQSDGQYQPSD</sequence>
<dbReference type="Pfam" id="PF00931">
    <property type="entry name" value="NB-ARC"/>
    <property type="match status" value="1"/>
</dbReference>
<dbReference type="PANTHER" id="PTHR46082">
    <property type="entry name" value="ATP/GTP-BINDING PROTEIN-RELATED"/>
    <property type="match status" value="1"/>
</dbReference>
<dbReference type="AlphaFoldDB" id="A0A0C3I3R8"/>
<dbReference type="Pfam" id="PF13424">
    <property type="entry name" value="TPR_12"/>
    <property type="match status" value="4"/>
</dbReference>
<dbReference type="Pfam" id="PF13374">
    <property type="entry name" value="TPR_10"/>
    <property type="match status" value="2"/>
</dbReference>
<evidence type="ECO:0000259" key="1">
    <source>
        <dbReference type="Pfam" id="PF00931"/>
    </source>
</evidence>
<dbReference type="STRING" id="913774.A0A0C3I3R8"/>
<dbReference type="GO" id="GO:0043531">
    <property type="term" value="F:ADP binding"/>
    <property type="evidence" value="ECO:0007669"/>
    <property type="project" value="InterPro"/>
</dbReference>
<dbReference type="InterPro" id="IPR011990">
    <property type="entry name" value="TPR-like_helical_dom_sf"/>
</dbReference>
<dbReference type="Proteomes" id="UP000054321">
    <property type="component" value="Unassembled WGS sequence"/>
</dbReference>
<dbReference type="Gene3D" id="1.25.40.10">
    <property type="entry name" value="Tetratricopeptide repeat domain"/>
    <property type="match status" value="2"/>
</dbReference>
<organism evidence="3 4">
    <name type="scientific">Oidiodendron maius (strain Zn)</name>
    <dbReference type="NCBI Taxonomy" id="913774"/>
    <lineage>
        <taxon>Eukaryota</taxon>
        <taxon>Fungi</taxon>
        <taxon>Dikarya</taxon>
        <taxon>Ascomycota</taxon>
        <taxon>Pezizomycotina</taxon>
        <taxon>Leotiomycetes</taxon>
        <taxon>Leotiomycetes incertae sedis</taxon>
        <taxon>Myxotrichaceae</taxon>
        <taxon>Oidiodendron</taxon>
    </lineage>
</organism>
<dbReference type="InterPro" id="IPR000845">
    <property type="entry name" value="Nucleoside_phosphorylase_d"/>
</dbReference>
<feature type="domain" description="NB-ARC" evidence="1">
    <location>
        <begin position="347"/>
        <end position="518"/>
    </location>
</feature>